<comment type="caution">
    <text evidence="1">The sequence shown here is derived from an EMBL/GenBank/DDBJ whole genome shotgun (WGS) entry which is preliminary data.</text>
</comment>
<proteinExistence type="predicted"/>
<sequence length="23" mass="2742">METRLVKVDLAVCIRVHFITNRK</sequence>
<reference evidence="2" key="1">
    <citation type="journal article" date="2023" name="G3 (Bethesda)">
        <title>Genome assembly and association tests identify interacting loci associated with vigor, precocity, and sex in interspecific pistachio rootstocks.</title>
        <authorList>
            <person name="Palmer W."/>
            <person name="Jacygrad E."/>
            <person name="Sagayaradj S."/>
            <person name="Cavanaugh K."/>
            <person name="Han R."/>
            <person name="Bertier L."/>
            <person name="Beede B."/>
            <person name="Kafkas S."/>
            <person name="Golino D."/>
            <person name="Preece J."/>
            <person name="Michelmore R."/>
        </authorList>
    </citation>
    <scope>NUCLEOTIDE SEQUENCE [LARGE SCALE GENOMIC DNA]</scope>
</reference>
<keyword evidence="2" id="KW-1185">Reference proteome</keyword>
<dbReference type="EMBL" id="CM047740">
    <property type="protein sequence ID" value="KAJ0039577.1"/>
    <property type="molecule type" value="Genomic_DNA"/>
</dbReference>
<organism evidence="1 2">
    <name type="scientific">Pistacia integerrima</name>
    <dbReference type="NCBI Taxonomy" id="434235"/>
    <lineage>
        <taxon>Eukaryota</taxon>
        <taxon>Viridiplantae</taxon>
        <taxon>Streptophyta</taxon>
        <taxon>Embryophyta</taxon>
        <taxon>Tracheophyta</taxon>
        <taxon>Spermatophyta</taxon>
        <taxon>Magnoliopsida</taxon>
        <taxon>eudicotyledons</taxon>
        <taxon>Gunneridae</taxon>
        <taxon>Pentapetalae</taxon>
        <taxon>rosids</taxon>
        <taxon>malvids</taxon>
        <taxon>Sapindales</taxon>
        <taxon>Anacardiaceae</taxon>
        <taxon>Pistacia</taxon>
    </lineage>
</organism>
<name>A0ACC0YMA6_9ROSI</name>
<gene>
    <name evidence="1" type="ORF">Pint_26841</name>
</gene>
<evidence type="ECO:0000313" key="1">
    <source>
        <dbReference type="EMBL" id="KAJ0039577.1"/>
    </source>
</evidence>
<evidence type="ECO:0000313" key="2">
    <source>
        <dbReference type="Proteomes" id="UP001163603"/>
    </source>
</evidence>
<dbReference type="Proteomes" id="UP001163603">
    <property type="component" value="Chromosome 5"/>
</dbReference>
<protein>
    <submittedName>
        <fullName evidence="1">Uncharacterized protein</fullName>
    </submittedName>
</protein>
<accession>A0ACC0YMA6</accession>